<feature type="transmembrane region" description="Helical" evidence="1">
    <location>
        <begin position="246"/>
        <end position="262"/>
    </location>
</feature>
<dbReference type="AlphaFoldDB" id="A0A160PQH4"/>
<feature type="transmembrane region" description="Helical" evidence="1">
    <location>
        <begin position="77"/>
        <end position="95"/>
    </location>
</feature>
<sequence length="516" mass="57329">MSNPSLEPLEPLEPIELSDGTEIEVPDVDPEPQAGNAQMEVPSLRTYVFRGIIAIACLIIGFYESFVLLWQNLRIGVANYSILVVLMAIVLFIGLDRKRARALNIHDREVDYIIGGIAVLIAITIKSQLLPRFVDWETLLRLDMFAVLVFAFGISGLVFGMRSTFSFAPGWILLFGYNAATHLIISVMFGGGFWGPVMANIIGLSLAVLVSSNRDLVQGTYLALMTVMFGVIFAIIVWALTDGSKFLTLVPAVLATITVVLVSSRWRLGQWKIRRRQPTVEKAGPALIAVVVATAFLAWIPTPYVERVNNLPGLEMLAKPAPGVIAPIGWHIDDVQYYNWASRYFGPGSSLLRQTMTADHYNEAWDSDGLNRTVVVDTLQSAERFQQRAFGDETLYSTLRGRKSDTIQVDLGYGVVGRAYTVLDETDFLTYTKLVFEWQTTNNTVEKISIIAVDDHRTEAKFPELAPSVTRMFIQVATILFRGNDVTIDTNTQLKDLDLVSQVGRQIVAEQQVGRS</sequence>
<gene>
    <name evidence="2" type="ORF">N24_0228</name>
</gene>
<feature type="transmembrane region" description="Helical" evidence="1">
    <location>
        <begin position="221"/>
        <end position="240"/>
    </location>
</feature>
<dbReference type="EMBL" id="AP017369">
    <property type="protein sequence ID" value="BAU94490.1"/>
    <property type="molecule type" value="Genomic_DNA"/>
</dbReference>
<reference evidence="2 3" key="1">
    <citation type="submission" date="2016-02" db="EMBL/GenBank/DDBJ databases">
        <title>Corynebacterium glutamicum N24 whole genome sequencing project.</title>
        <authorList>
            <person name="Matsutani M."/>
            <person name="Nangtapong N."/>
            <person name="Yakushi T."/>
            <person name="Matsushita K."/>
        </authorList>
    </citation>
    <scope>NUCLEOTIDE SEQUENCE [LARGE SCALE GENOMIC DNA]</scope>
    <source>
        <strain evidence="2 3">N24</strain>
    </source>
</reference>
<feature type="transmembrane region" description="Helical" evidence="1">
    <location>
        <begin position="47"/>
        <end position="71"/>
    </location>
</feature>
<dbReference type="Proteomes" id="UP000218244">
    <property type="component" value="Chromosome"/>
</dbReference>
<organism evidence="2 3">
    <name type="scientific">Corynebacterium suranareeae</name>
    <dbReference type="NCBI Taxonomy" id="2506452"/>
    <lineage>
        <taxon>Bacteria</taxon>
        <taxon>Bacillati</taxon>
        <taxon>Actinomycetota</taxon>
        <taxon>Actinomycetes</taxon>
        <taxon>Mycobacteriales</taxon>
        <taxon>Corynebacteriaceae</taxon>
        <taxon>Corynebacterium</taxon>
    </lineage>
</organism>
<evidence type="ECO:0000313" key="2">
    <source>
        <dbReference type="EMBL" id="BAU94490.1"/>
    </source>
</evidence>
<proteinExistence type="predicted"/>
<keyword evidence="1" id="KW-0812">Transmembrane</keyword>
<feature type="transmembrane region" description="Helical" evidence="1">
    <location>
        <begin position="110"/>
        <end position="130"/>
    </location>
</feature>
<name>A0A160PQH4_9CORY</name>
<accession>A0A160PQH4</accession>
<feature type="transmembrane region" description="Helical" evidence="1">
    <location>
        <begin position="191"/>
        <end position="209"/>
    </location>
</feature>
<keyword evidence="1" id="KW-1133">Transmembrane helix</keyword>
<keyword evidence="3" id="KW-1185">Reference proteome</keyword>
<feature type="transmembrane region" description="Helical" evidence="1">
    <location>
        <begin position="283"/>
        <end position="300"/>
    </location>
</feature>
<dbReference type="RefSeq" id="WP_096453598.1">
    <property type="nucleotide sequence ID" value="NZ_AP017369.1"/>
</dbReference>
<evidence type="ECO:0000313" key="3">
    <source>
        <dbReference type="Proteomes" id="UP000218244"/>
    </source>
</evidence>
<feature type="transmembrane region" description="Helical" evidence="1">
    <location>
        <begin position="167"/>
        <end position="185"/>
    </location>
</feature>
<feature type="transmembrane region" description="Helical" evidence="1">
    <location>
        <begin position="142"/>
        <end position="160"/>
    </location>
</feature>
<keyword evidence="1" id="KW-0472">Membrane</keyword>
<protein>
    <submittedName>
        <fullName evidence="2">Uncharacterized protein</fullName>
    </submittedName>
</protein>
<evidence type="ECO:0000256" key="1">
    <source>
        <dbReference type="SAM" id="Phobius"/>
    </source>
</evidence>
<dbReference type="KEGG" id="csur:N24_0228"/>